<dbReference type="Proteomes" id="UP000290172">
    <property type="component" value="Unassembled WGS sequence"/>
</dbReference>
<organism evidence="1 2">
    <name type="scientific">Halarcobacter ebronensis</name>
    <dbReference type="NCBI Taxonomy" id="1462615"/>
    <lineage>
        <taxon>Bacteria</taxon>
        <taxon>Pseudomonadati</taxon>
        <taxon>Campylobacterota</taxon>
        <taxon>Epsilonproteobacteria</taxon>
        <taxon>Campylobacterales</taxon>
        <taxon>Arcobacteraceae</taxon>
        <taxon>Halarcobacter</taxon>
    </lineage>
</organism>
<evidence type="ECO:0000313" key="2">
    <source>
        <dbReference type="Proteomes" id="UP000290172"/>
    </source>
</evidence>
<dbReference type="RefSeq" id="WP_128979574.1">
    <property type="nucleotide sequence ID" value="NZ_PDKJ01000003.1"/>
</dbReference>
<evidence type="ECO:0008006" key="3">
    <source>
        <dbReference type="Google" id="ProtNLM"/>
    </source>
</evidence>
<dbReference type="AlphaFoldDB" id="A0A4V1LRT4"/>
<sequence length="678" mass="75043">MPTNVENDSNLKKDFLDISNLKGETNGVNSTFGKVNEYLGKGSDVAAVFNSDPMIGKTLGYFSNKAAIIDAIDSGINGGYNGFMSSVAGTFSGASAAMLVASLAPQAKGISLIFKMGLALYVGDEVGGFVKETFLNKEYRQLEFDPYDTQTHKFENGKWYEKGDNGSLTLIEDNELINNLTQGAEESQNFNFYKNSTGEVVIEPKNPAFGEYYNIKTNGDIQTISDNGLTVTTKQTDGVIRVETFNSTEDSKDLTSLTVINPDGTYDYKNKVTGDWVKNSADEYIQTIKTSGADGLNIKQIIINKSTGKAVIKKFDGEEWETKEYNSSSEVNKYIKDGGKFEYVDENSSVISNPDGSKIVFHKTEDNKEEKYVLDKDGNLKNYEIKNENGEYQKYEGSSLDEMSEQEVQSISDALNDSTYSKSKIENAINNLDKSNLKEPTEVGVVPLQEGQTISHIAQNTPYNSIELLEYNNLTLEQAKHLPVGFEVKIPKDVTVVDGEYGAIKIYEGYDETGVIVTPNEKITYDENSDLLIYGDNDKITFTDTDGTYQEFLKDSNGNIYKSLESNDNFTISYDNKNTVTNIEITGDNVSLDDVANLTEYSKEDLKAFNILDSDTLTKGTNIQQPVSKTVYEGNITQYDAKDGNSIFTVPNSDGTSTTYGTFTDGFENQAYYEKEVA</sequence>
<dbReference type="EMBL" id="PDKJ01000003">
    <property type="protein sequence ID" value="RXJ69308.1"/>
    <property type="molecule type" value="Genomic_DNA"/>
</dbReference>
<evidence type="ECO:0000313" key="1">
    <source>
        <dbReference type="EMBL" id="RXJ69308.1"/>
    </source>
</evidence>
<accession>A0A4V1LRT4</accession>
<protein>
    <recommendedName>
        <fullName evidence="3">LysM domain-containing protein</fullName>
    </recommendedName>
</protein>
<comment type="caution">
    <text evidence="1">The sequence shown here is derived from an EMBL/GenBank/DDBJ whole genome shotgun (WGS) entry which is preliminary data.</text>
</comment>
<proteinExistence type="predicted"/>
<name>A0A4V1LRT4_9BACT</name>
<gene>
    <name evidence="1" type="ORF">CRV08_04680</name>
</gene>
<reference evidence="1 2" key="1">
    <citation type="submission" date="2017-10" db="EMBL/GenBank/DDBJ databases">
        <title>Genomics of the genus Arcobacter.</title>
        <authorList>
            <person name="Perez-Cataluna A."/>
            <person name="Figueras M.J."/>
        </authorList>
    </citation>
    <scope>NUCLEOTIDE SEQUENCE [LARGE SCALE GENOMIC DNA]</scope>
    <source>
        <strain evidence="1 2">CECT 8993</strain>
    </source>
</reference>